<dbReference type="Proteomes" id="UP001165289">
    <property type="component" value="Unassembled WGS sequence"/>
</dbReference>
<evidence type="ECO:0000313" key="3">
    <source>
        <dbReference type="EMBL" id="KAI6647590.1"/>
    </source>
</evidence>
<keyword evidence="2" id="KW-0472">Membrane</keyword>
<keyword evidence="4" id="KW-1185">Reference proteome</keyword>
<reference evidence="3 4" key="1">
    <citation type="journal article" date="2023" name="BMC Biol.">
        <title>The compact genome of the sponge Oopsacas minuta (Hexactinellida) is lacking key metazoan core genes.</title>
        <authorList>
            <person name="Santini S."/>
            <person name="Schenkelaars Q."/>
            <person name="Jourda C."/>
            <person name="Duchesne M."/>
            <person name="Belahbib H."/>
            <person name="Rocher C."/>
            <person name="Selva M."/>
            <person name="Riesgo A."/>
            <person name="Vervoort M."/>
            <person name="Leys S.P."/>
            <person name="Kodjabachian L."/>
            <person name="Le Bivic A."/>
            <person name="Borchiellini C."/>
            <person name="Claverie J.M."/>
            <person name="Renard E."/>
        </authorList>
    </citation>
    <scope>NUCLEOTIDE SEQUENCE [LARGE SCALE GENOMIC DNA]</scope>
    <source>
        <strain evidence="3">SPO-2</strain>
    </source>
</reference>
<feature type="transmembrane region" description="Helical" evidence="2">
    <location>
        <begin position="425"/>
        <end position="448"/>
    </location>
</feature>
<evidence type="ECO:0008006" key="5">
    <source>
        <dbReference type="Google" id="ProtNLM"/>
    </source>
</evidence>
<comment type="caution">
    <text evidence="3">The sequence shown here is derived from an EMBL/GenBank/DDBJ whole genome shotgun (WGS) entry which is preliminary data.</text>
</comment>
<sequence length="524" mass="60349">MHKRSQTIPPENNNNEMKFSNTPRKRERSHSVSNKTSRPSFSPPESSTTLADTDRCPKAIFSDREEHLTRFMSAQLTERSKILDRHNGFSWYSSNSDTSRYSEGPVHVEIPDNESHSGRFETATVKALDYCRKTVLRPYLITLCLVGWKRLFSQSVKQNILQKLINILYPMFIISFLIMLYIASVYACKNGAGGNSPEYINEVTNDTNITQPFHCQHMLSLFFIPYFLHLLAYLYALYSFRFNSNENIDSLMEMAFVLAARCQHVLVLNRNILYSLLLIGLLCIIWQLLICIEQVIYIVLYVHCEIDHSSTINILTLVLNISGAVVLKVATGLVFIILILHYTTQCVLIISLARGIKQGLQEKSTSLSFAMRDMYMCKTYLGRLNREAANSVSLCLISIIIYLFIDGVEVVRLFRHVEEVEHPLQIVYLVFDCVLWITALAIPLIMAARVQTEFTKLKNMTFGVYLFRYKDSTNEQINQFFLYANSITYKVRLFNVTVRSSFISLFFLATFFAIIVFLVTYSKI</sequence>
<accession>A0AAV7JFR3</accession>
<keyword evidence="2" id="KW-0812">Transmembrane</keyword>
<proteinExistence type="predicted"/>
<keyword evidence="2" id="KW-1133">Transmembrane helix</keyword>
<name>A0AAV7JFR3_9METZ</name>
<feature type="transmembrane region" description="Helical" evidence="2">
    <location>
        <begin position="167"/>
        <end position="187"/>
    </location>
</feature>
<evidence type="ECO:0000256" key="1">
    <source>
        <dbReference type="SAM" id="MobiDB-lite"/>
    </source>
</evidence>
<evidence type="ECO:0000313" key="4">
    <source>
        <dbReference type="Proteomes" id="UP001165289"/>
    </source>
</evidence>
<feature type="transmembrane region" description="Helical" evidence="2">
    <location>
        <begin position="502"/>
        <end position="521"/>
    </location>
</feature>
<organism evidence="3 4">
    <name type="scientific">Oopsacas minuta</name>
    <dbReference type="NCBI Taxonomy" id="111878"/>
    <lineage>
        <taxon>Eukaryota</taxon>
        <taxon>Metazoa</taxon>
        <taxon>Porifera</taxon>
        <taxon>Hexactinellida</taxon>
        <taxon>Hexasterophora</taxon>
        <taxon>Lyssacinosida</taxon>
        <taxon>Leucopsacidae</taxon>
        <taxon>Oopsacas</taxon>
    </lineage>
</organism>
<gene>
    <name evidence="3" type="ORF">LOD99_8664</name>
</gene>
<feature type="transmembrane region" description="Helical" evidence="2">
    <location>
        <begin position="218"/>
        <end position="238"/>
    </location>
</feature>
<feature type="transmembrane region" description="Helical" evidence="2">
    <location>
        <begin position="272"/>
        <end position="299"/>
    </location>
</feature>
<feature type="transmembrane region" description="Helical" evidence="2">
    <location>
        <begin position="388"/>
        <end position="405"/>
    </location>
</feature>
<dbReference type="AlphaFoldDB" id="A0AAV7JFR3"/>
<dbReference type="PANTHER" id="PTHR38337:SF1">
    <property type="entry name" value="GUSTATORY RECEPTOR"/>
    <property type="match status" value="1"/>
</dbReference>
<protein>
    <recommendedName>
        <fullName evidence="5">Gustatory receptor</fullName>
    </recommendedName>
</protein>
<dbReference type="PANTHER" id="PTHR38337">
    <property type="entry name" value="AGAP010540-PA"/>
    <property type="match status" value="1"/>
</dbReference>
<feature type="compositionally biased region" description="Polar residues" evidence="1">
    <location>
        <begin position="31"/>
        <end position="51"/>
    </location>
</feature>
<evidence type="ECO:0000256" key="2">
    <source>
        <dbReference type="SAM" id="Phobius"/>
    </source>
</evidence>
<feature type="region of interest" description="Disordered" evidence="1">
    <location>
        <begin position="1"/>
        <end position="54"/>
    </location>
</feature>
<feature type="compositionally biased region" description="Polar residues" evidence="1">
    <location>
        <begin position="1"/>
        <end position="22"/>
    </location>
</feature>
<dbReference type="EMBL" id="JAKMXF010000340">
    <property type="protein sequence ID" value="KAI6647590.1"/>
    <property type="molecule type" value="Genomic_DNA"/>
</dbReference>